<evidence type="ECO:0008006" key="3">
    <source>
        <dbReference type="Google" id="ProtNLM"/>
    </source>
</evidence>
<comment type="caution">
    <text evidence="1">The sequence shown here is derived from an EMBL/GenBank/DDBJ whole genome shotgun (WGS) entry which is preliminary data.</text>
</comment>
<proteinExistence type="predicted"/>
<name>A0ABQ6R9G7_9STAP</name>
<dbReference type="RefSeq" id="WP_149458404.1">
    <property type="nucleotide sequence ID" value="NZ_SCWC02000002.1"/>
</dbReference>
<reference evidence="1 2" key="1">
    <citation type="submission" date="2019-09" db="EMBL/GenBank/DDBJ databases">
        <authorList>
            <person name="Mazhar S."/>
            <person name="Altermann E."/>
            <person name="Hill C."/>
            <person name="Mcauliffe O."/>
        </authorList>
    </citation>
    <scope>NUCLEOTIDE SEQUENCE [LARGE SCALE GENOMIC DNA]</scope>
    <source>
        <strain evidence="1 2">ATCC 51831</strain>
    </source>
</reference>
<evidence type="ECO:0000313" key="1">
    <source>
        <dbReference type="EMBL" id="KAA1039936.1"/>
    </source>
</evidence>
<keyword evidence="2" id="KW-1185">Reference proteome</keyword>
<accession>A0ABQ6R9G7</accession>
<gene>
    <name evidence="1" type="ORF">ERX35_002810</name>
</gene>
<dbReference type="Proteomes" id="UP000295735">
    <property type="component" value="Unassembled WGS sequence"/>
</dbReference>
<dbReference type="InterPro" id="IPR043519">
    <property type="entry name" value="NT_sf"/>
</dbReference>
<dbReference type="SUPFAM" id="SSF81301">
    <property type="entry name" value="Nucleotidyltransferase"/>
    <property type="match status" value="1"/>
</dbReference>
<evidence type="ECO:0000313" key="2">
    <source>
        <dbReference type="Proteomes" id="UP000295735"/>
    </source>
</evidence>
<organism evidence="1 2">
    <name type="scientific">Macrococcus equipercicus</name>
    <dbReference type="NCBI Taxonomy" id="69967"/>
    <lineage>
        <taxon>Bacteria</taxon>
        <taxon>Bacillati</taxon>
        <taxon>Bacillota</taxon>
        <taxon>Bacilli</taxon>
        <taxon>Bacillales</taxon>
        <taxon>Staphylococcaceae</taxon>
        <taxon>Macrococcus</taxon>
    </lineage>
</organism>
<dbReference type="Gene3D" id="3.30.460.10">
    <property type="entry name" value="Beta Polymerase, domain 2"/>
    <property type="match status" value="1"/>
</dbReference>
<dbReference type="EMBL" id="SCWC02000002">
    <property type="protein sequence ID" value="KAA1039936.1"/>
    <property type="molecule type" value="Genomic_DNA"/>
</dbReference>
<sequence>MYTNEERMNLFNNLLKELRNLKIDGVVQIGSGVNNFKDNFSDIDMMVADKGDVTQRKDEIKEILERMGAVYLKEGIFRENIYLLMPFFDNGLEMDISIMPTNLLSVQSPLWKVVFDVDGHVKTKMDDLNIKFI</sequence>
<protein>
    <recommendedName>
        <fullName evidence="3">Polymerase nucleotidyl transferase domain-containing protein</fullName>
    </recommendedName>
</protein>